<dbReference type="Gene3D" id="1.20.1250.20">
    <property type="entry name" value="MFS general substrate transporter like domains"/>
    <property type="match status" value="2"/>
</dbReference>
<reference evidence="8 9" key="1">
    <citation type="submission" date="2014-05" db="EMBL/GenBank/DDBJ databases">
        <title>ATOL: Assembling a taxonomically balanced genome-scale reconstruction of the evolutionary history of the Enterobacteriaceae.</title>
        <authorList>
            <person name="Plunkett G.III."/>
            <person name="Neeno-Eckwall E.C."/>
            <person name="Glasner J.D."/>
            <person name="Perna N.T."/>
        </authorList>
    </citation>
    <scope>NUCLEOTIDE SEQUENCE [LARGE SCALE GENOMIC DNA]</scope>
    <source>
        <strain evidence="8 9">ATCC 33301</strain>
    </source>
</reference>
<dbReference type="GO" id="GO:0022857">
    <property type="term" value="F:transmembrane transporter activity"/>
    <property type="evidence" value="ECO:0007669"/>
    <property type="project" value="InterPro"/>
</dbReference>
<evidence type="ECO:0000313" key="8">
    <source>
        <dbReference type="EMBL" id="KFD21240.1"/>
    </source>
</evidence>
<evidence type="ECO:0000259" key="7">
    <source>
        <dbReference type="PROSITE" id="PS50850"/>
    </source>
</evidence>
<dbReference type="InterPro" id="IPR011701">
    <property type="entry name" value="MFS"/>
</dbReference>
<comment type="subcellular location">
    <subcellularLocation>
        <location evidence="1">Membrane</location>
        <topology evidence="1">Multi-pass membrane protein</topology>
    </subcellularLocation>
</comment>
<evidence type="ECO:0000256" key="5">
    <source>
        <dbReference type="ARBA" id="ARBA00038514"/>
    </source>
</evidence>
<feature type="transmembrane region" description="Helical" evidence="6">
    <location>
        <begin position="399"/>
        <end position="420"/>
    </location>
</feature>
<comment type="similarity">
    <text evidence="5">Belongs to the major facilitator superfamily. Phthalate permease family.</text>
</comment>
<dbReference type="eggNOG" id="COG2271">
    <property type="taxonomic scope" value="Bacteria"/>
</dbReference>
<evidence type="ECO:0000256" key="3">
    <source>
        <dbReference type="ARBA" id="ARBA00022989"/>
    </source>
</evidence>
<keyword evidence="3 6" id="KW-1133">Transmembrane helix</keyword>
<dbReference type="InterPro" id="IPR036259">
    <property type="entry name" value="MFS_trans_sf"/>
</dbReference>
<keyword evidence="9" id="KW-1185">Reference proteome</keyword>
<dbReference type="InterPro" id="IPR020846">
    <property type="entry name" value="MFS_dom"/>
</dbReference>
<accession>A0A085JL94</accession>
<feature type="transmembrane region" description="Helical" evidence="6">
    <location>
        <begin position="106"/>
        <end position="128"/>
    </location>
</feature>
<evidence type="ECO:0000256" key="2">
    <source>
        <dbReference type="ARBA" id="ARBA00022692"/>
    </source>
</evidence>
<dbReference type="SUPFAM" id="SSF103473">
    <property type="entry name" value="MFS general substrate transporter"/>
    <property type="match status" value="1"/>
</dbReference>
<sequence>MVRINHLLLSGMQQNMPESTVFTTGERLMKTGKMLNQPTFAFILLYLGFMISYVDRSAISLSLVHIGKDFHMGPAELGIVLSVFYLGYTLMQIPGGWLSDRFGSKFVIIISIGLWSLFTVLTGFAWSLTSLLVIRFLFGLGEGGYPSSAMKGIAELYPRKARPKMTGLLISSNYVGSFVAPLIIAPLILGLGWRDAFFSIGIAGIVFALFYGLLIPRTGGDSTEKRPKITREGVAELMRMPFLWKIMLIWFCLSMVNKGLDAWMPIYLMKARGLDLKTVGFLLPLPFIAASIASALGGWVMTRWFEGKEKVMLILSCLLTGVFVYGMYQAHTTTEVMVYQTIAYFFKSFVFSVAFALPAKILAQRLVGTGIGIINFGGQAAGFVSPLAIGLIISVTHSYPSAFLFLLASIAVAVLISLTFSATKSRDIPLTQARKA</sequence>
<feature type="transmembrane region" description="Helical" evidence="6">
    <location>
        <begin position="276"/>
        <end position="299"/>
    </location>
</feature>
<dbReference type="GO" id="GO:0016020">
    <property type="term" value="C:membrane"/>
    <property type="evidence" value="ECO:0007669"/>
    <property type="project" value="UniProtKB-SubCell"/>
</dbReference>
<evidence type="ECO:0000313" key="9">
    <source>
        <dbReference type="Proteomes" id="UP000028602"/>
    </source>
</evidence>
<evidence type="ECO:0000256" key="6">
    <source>
        <dbReference type="SAM" id="Phobius"/>
    </source>
</evidence>
<dbReference type="AlphaFoldDB" id="A0A085JL94"/>
<dbReference type="PANTHER" id="PTHR11662:SF399">
    <property type="entry name" value="FI19708P1-RELATED"/>
    <property type="match status" value="1"/>
</dbReference>
<protein>
    <submittedName>
        <fullName evidence="8">Major facilitator family transporter</fullName>
    </submittedName>
</protein>
<feature type="transmembrane region" description="Helical" evidence="6">
    <location>
        <begin position="311"/>
        <end position="331"/>
    </location>
</feature>
<dbReference type="Pfam" id="PF07690">
    <property type="entry name" value="MFS_1"/>
    <property type="match status" value="1"/>
</dbReference>
<feature type="transmembrane region" description="Helical" evidence="6">
    <location>
        <begin position="337"/>
        <end position="359"/>
    </location>
</feature>
<evidence type="ECO:0000256" key="4">
    <source>
        <dbReference type="ARBA" id="ARBA00023136"/>
    </source>
</evidence>
<keyword evidence="4 6" id="KW-0472">Membrane</keyword>
<dbReference type="PROSITE" id="PS50850">
    <property type="entry name" value="MFS"/>
    <property type="match status" value="1"/>
</dbReference>
<name>A0A085JL94_9GAMM</name>
<feature type="domain" description="Major facilitator superfamily (MFS) profile" evidence="7">
    <location>
        <begin position="41"/>
        <end position="425"/>
    </location>
</feature>
<feature type="transmembrane region" description="Helical" evidence="6">
    <location>
        <begin position="35"/>
        <end position="54"/>
    </location>
</feature>
<evidence type="ECO:0000256" key="1">
    <source>
        <dbReference type="ARBA" id="ARBA00004141"/>
    </source>
</evidence>
<proteinExistence type="inferred from homology"/>
<keyword evidence="2 6" id="KW-0812">Transmembrane</keyword>
<feature type="transmembrane region" description="Helical" evidence="6">
    <location>
        <begin position="371"/>
        <end position="393"/>
    </location>
</feature>
<feature type="transmembrane region" description="Helical" evidence="6">
    <location>
        <begin position="75"/>
        <end position="94"/>
    </location>
</feature>
<dbReference type="EMBL" id="JMPR01000016">
    <property type="protein sequence ID" value="KFD21240.1"/>
    <property type="molecule type" value="Genomic_DNA"/>
</dbReference>
<dbReference type="InterPro" id="IPR050382">
    <property type="entry name" value="MFS_Na/Anion_cotransporter"/>
</dbReference>
<dbReference type="PANTHER" id="PTHR11662">
    <property type="entry name" value="SOLUTE CARRIER FAMILY 17"/>
    <property type="match status" value="1"/>
</dbReference>
<dbReference type="Proteomes" id="UP000028602">
    <property type="component" value="Unassembled WGS sequence"/>
</dbReference>
<feature type="transmembrane region" description="Helical" evidence="6">
    <location>
        <begin position="196"/>
        <end position="216"/>
    </location>
</feature>
<gene>
    <name evidence="8" type="ORF">GTPT_0824</name>
</gene>
<dbReference type="CDD" id="cd17319">
    <property type="entry name" value="MFS_ExuT_GudP_like"/>
    <property type="match status" value="1"/>
</dbReference>
<comment type="caution">
    <text evidence="8">The sequence shown here is derived from an EMBL/GenBank/DDBJ whole genome shotgun (WGS) entry which is preliminary data.</text>
</comment>
<organism evidence="8 9">
    <name type="scientific">Tatumella ptyseos ATCC 33301</name>
    <dbReference type="NCBI Taxonomy" id="1005995"/>
    <lineage>
        <taxon>Bacteria</taxon>
        <taxon>Pseudomonadati</taxon>
        <taxon>Pseudomonadota</taxon>
        <taxon>Gammaproteobacteria</taxon>
        <taxon>Enterobacterales</taxon>
        <taxon>Erwiniaceae</taxon>
        <taxon>Tatumella</taxon>
    </lineage>
</organism>
<feature type="transmembrane region" description="Helical" evidence="6">
    <location>
        <begin position="168"/>
        <end position="190"/>
    </location>
</feature>